<keyword evidence="2" id="KW-1185">Reference proteome</keyword>
<protein>
    <submittedName>
        <fullName evidence="1">Uncharacterized protein</fullName>
    </submittedName>
</protein>
<accession>A0ACC0C5B9</accession>
<dbReference type="EMBL" id="CM044701">
    <property type="protein sequence ID" value="KAI5679963.1"/>
    <property type="molecule type" value="Genomic_DNA"/>
</dbReference>
<comment type="caution">
    <text evidence="1">The sequence shown here is derived from an EMBL/GenBank/DDBJ whole genome shotgun (WGS) entry which is preliminary data.</text>
</comment>
<proteinExistence type="predicted"/>
<reference evidence="2" key="1">
    <citation type="journal article" date="2023" name="Nat. Plants">
        <title>Single-cell RNA sequencing provides a high-resolution roadmap for understanding the multicellular compartmentation of specialized metabolism.</title>
        <authorList>
            <person name="Sun S."/>
            <person name="Shen X."/>
            <person name="Li Y."/>
            <person name="Li Y."/>
            <person name="Wang S."/>
            <person name="Li R."/>
            <person name="Zhang H."/>
            <person name="Shen G."/>
            <person name="Guo B."/>
            <person name="Wei J."/>
            <person name="Xu J."/>
            <person name="St-Pierre B."/>
            <person name="Chen S."/>
            <person name="Sun C."/>
        </authorList>
    </citation>
    <scope>NUCLEOTIDE SEQUENCE [LARGE SCALE GENOMIC DNA]</scope>
</reference>
<sequence>MSIYVHKHVNVFCTPSTPALFLRATYGGVGGSSDFRLTLLQRGLIFAYKLVLGARGVGWDVEVGHNSCRRHWGTLSWNGKVFFIFGGRHGGLAALARSNGHLAFLACWAWWIDSLLGYIPLFSQGNFIMDQTKTIGIMM</sequence>
<gene>
    <name evidence="1" type="ORF">M9H77_01190</name>
</gene>
<dbReference type="Proteomes" id="UP001060085">
    <property type="component" value="Linkage Group LG01"/>
</dbReference>
<evidence type="ECO:0000313" key="1">
    <source>
        <dbReference type="EMBL" id="KAI5679963.1"/>
    </source>
</evidence>
<organism evidence="1 2">
    <name type="scientific">Catharanthus roseus</name>
    <name type="common">Madagascar periwinkle</name>
    <name type="synonym">Vinca rosea</name>
    <dbReference type="NCBI Taxonomy" id="4058"/>
    <lineage>
        <taxon>Eukaryota</taxon>
        <taxon>Viridiplantae</taxon>
        <taxon>Streptophyta</taxon>
        <taxon>Embryophyta</taxon>
        <taxon>Tracheophyta</taxon>
        <taxon>Spermatophyta</taxon>
        <taxon>Magnoliopsida</taxon>
        <taxon>eudicotyledons</taxon>
        <taxon>Gunneridae</taxon>
        <taxon>Pentapetalae</taxon>
        <taxon>asterids</taxon>
        <taxon>lamiids</taxon>
        <taxon>Gentianales</taxon>
        <taxon>Apocynaceae</taxon>
        <taxon>Rauvolfioideae</taxon>
        <taxon>Vinceae</taxon>
        <taxon>Catharanthinae</taxon>
        <taxon>Catharanthus</taxon>
    </lineage>
</organism>
<evidence type="ECO:0000313" key="2">
    <source>
        <dbReference type="Proteomes" id="UP001060085"/>
    </source>
</evidence>
<name>A0ACC0C5B9_CATRO</name>